<reference evidence="2" key="2">
    <citation type="submission" date="2023-05" db="EMBL/GenBank/DDBJ databases">
        <authorList>
            <consortium name="Lawrence Berkeley National Laboratory"/>
            <person name="Steindorff A."/>
            <person name="Hensen N."/>
            <person name="Bonometti L."/>
            <person name="Westerberg I."/>
            <person name="Brannstrom I.O."/>
            <person name="Guillou S."/>
            <person name="Cros-Aarteil S."/>
            <person name="Calhoun S."/>
            <person name="Haridas S."/>
            <person name="Kuo A."/>
            <person name="Mondo S."/>
            <person name="Pangilinan J."/>
            <person name="Riley R."/>
            <person name="Labutti K."/>
            <person name="Andreopoulos B."/>
            <person name="Lipzen A."/>
            <person name="Chen C."/>
            <person name="Yanf M."/>
            <person name="Daum C."/>
            <person name="Ng V."/>
            <person name="Clum A."/>
            <person name="Ohm R."/>
            <person name="Martin F."/>
            <person name="Silar P."/>
            <person name="Natvig D."/>
            <person name="Lalanne C."/>
            <person name="Gautier V."/>
            <person name="Ament-Velasquez S.L."/>
            <person name="Kruys A."/>
            <person name="Hutchinson M.I."/>
            <person name="Powell A.J."/>
            <person name="Barry K."/>
            <person name="Miller A.N."/>
            <person name="Grigoriev I.V."/>
            <person name="Debuchy R."/>
            <person name="Gladieux P."/>
            <person name="Thoren M.H."/>
            <person name="Johannesson H."/>
        </authorList>
    </citation>
    <scope>NUCLEOTIDE SEQUENCE</scope>
    <source>
        <strain evidence="2">PSN243</strain>
    </source>
</reference>
<reference evidence="2" key="1">
    <citation type="journal article" date="2023" name="Mol. Phylogenet. Evol.">
        <title>Genome-scale phylogeny and comparative genomics of the fungal order Sordariales.</title>
        <authorList>
            <person name="Hensen N."/>
            <person name="Bonometti L."/>
            <person name="Westerberg I."/>
            <person name="Brannstrom I.O."/>
            <person name="Guillou S."/>
            <person name="Cros-Aarteil S."/>
            <person name="Calhoun S."/>
            <person name="Haridas S."/>
            <person name="Kuo A."/>
            <person name="Mondo S."/>
            <person name="Pangilinan J."/>
            <person name="Riley R."/>
            <person name="LaButti K."/>
            <person name="Andreopoulos B."/>
            <person name="Lipzen A."/>
            <person name="Chen C."/>
            <person name="Yan M."/>
            <person name="Daum C."/>
            <person name="Ng V."/>
            <person name="Clum A."/>
            <person name="Steindorff A."/>
            <person name="Ohm R.A."/>
            <person name="Martin F."/>
            <person name="Silar P."/>
            <person name="Natvig D.O."/>
            <person name="Lalanne C."/>
            <person name="Gautier V."/>
            <person name="Ament-Velasquez S.L."/>
            <person name="Kruys A."/>
            <person name="Hutchinson M.I."/>
            <person name="Powell A.J."/>
            <person name="Barry K."/>
            <person name="Miller A.N."/>
            <person name="Grigoriev I.V."/>
            <person name="Debuchy R."/>
            <person name="Gladieux P."/>
            <person name="Hiltunen Thoren M."/>
            <person name="Johannesson H."/>
        </authorList>
    </citation>
    <scope>NUCLEOTIDE SEQUENCE</scope>
    <source>
        <strain evidence="2">PSN243</strain>
    </source>
</reference>
<feature type="chain" id="PRO_5043406921" description="Secreted protein" evidence="1">
    <location>
        <begin position="16"/>
        <end position="72"/>
    </location>
</feature>
<evidence type="ECO:0000256" key="1">
    <source>
        <dbReference type="SAM" id="SignalP"/>
    </source>
</evidence>
<keyword evidence="1" id="KW-0732">Signal</keyword>
<name>A0AAV9GW38_9PEZI</name>
<dbReference type="EMBL" id="MU865927">
    <property type="protein sequence ID" value="KAK4451627.1"/>
    <property type="molecule type" value="Genomic_DNA"/>
</dbReference>
<organism evidence="2 3">
    <name type="scientific">Podospora aff. communis PSN243</name>
    <dbReference type="NCBI Taxonomy" id="3040156"/>
    <lineage>
        <taxon>Eukaryota</taxon>
        <taxon>Fungi</taxon>
        <taxon>Dikarya</taxon>
        <taxon>Ascomycota</taxon>
        <taxon>Pezizomycotina</taxon>
        <taxon>Sordariomycetes</taxon>
        <taxon>Sordariomycetidae</taxon>
        <taxon>Sordariales</taxon>
        <taxon>Podosporaceae</taxon>
        <taxon>Podospora</taxon>
    </lineage>
</organism>
<accession>A0AAV9GW38</accession>
<proteinExistence type="predicted"/>
<evidence type="ECO:0008006" key="4">
    <source>
        <dbReference type="Google" id="ProtNLM"/>
    </source>
</evidence>
<evidence type="ECO:0000313" key="3">
    <source>
        <dbReference type="Proteomes" id="UP001321760"/>
    </source>
</evidence>
<sequence>MYVLLFLHWVSLTTSKSRHFLTSRLWLGNEEHRMRPPSVAAHSRVSFYKLCWCRRAVRGMLETSWPTFLEAS</sequence>
<feature type="signal peptide" evidence="1">
    <location>
        <begin position="1"/>
        <end position="15"/>
    </location>
</feature>
<dbReference type="Proteomes" id="UP001321760">
    <property type="component" value="Unassembled WGS sequence"/>
</dbReference>
<protein>
    <recommendedName>
        <fullName evidence="4">Secreted protein</fullName>
    </recommendedName>
</protein>
<keyword evidence="3" id="KW-1185">Reference proteome</keyword>
<dbReference type="AlphaFoldDB" id="A0AAV9GW38"/>
<evidence type="ECO:0000313" key="2">
    <source>
        <dbReference type="EMBL" id="KAK4451627.1"/>
    </source>
</evidence>
<gene>
    <name evidence="2" type="ORF">QBC34DRAFT_400289</name>
</gene>
<comment type="caution">
    <text evidence="2">The sequence shown here is derived from an EMBL/GenBank/DDBJ whole genome shotgun (WGS) entry which is preliminary data.</text>
</comment>